<sequence length="383" mass="39258">MKTRFLTVAALLASTVSAQAVGLDRAGQRVGILFETGNHAELTFSYTDPSISGNAYPAFGGGATGNVGQAFRGLSGGIKYDLNDQLSLAFIADEPYGADTLYPGSSTTTILGTTGATVDSYALTALANYRLDSNWSVHGGLRYQEISAGVTLGGLAFNAPGTAPGTANGVNGYSGTFGSDGAVGYVIGGAYEIPDIALRVAVTYNSSTSHDLATRETIRGAQISAPGAITEVDTPESLNIAFQTGVAKDTLVFGSLRYARYSDTVVSPAGFSGATGNALTDLEDGFDFDIGVGRRFSEQWSGSVSVGFSTKGDDDFVSPLAPTNGSKFIAVGAKYDVNDSFAISGGVRYTSLGDAVASPGGRGVAPFEGNDAVSVGLKLAYKF</sequence>
<dbReference type="Gene3D" id="2.40.160.60">
    <property type="entry name" value="Outer membrane protein transport protein (OMPP1/FadL/TodX)"/>
    <property type="match status" value="1"/>
</dbReference>
<dbReference type="SUPFAM" id="SSF56935">
    <property type="entry name" value="Porins"/>
    <property type="match status" value="1"/>
</dbReference>
<dbReference type="AlphaFoldDB" id="A0A420DI59"/>
<keyword evidence="5 8" id="KW-0732">Signal</keyword>
<feature type="signal peptide" evidence="8">
    <location>
        <begin position="1"/>
        <end position="20"/>
    </location>
</feature>
<evidence type="ECO:0000256" key="8">
    <source>
        <dbReference type="SAM" id="SignalP"/>
    </source>
</evidence>
<comment type="subcellular location">
    <subcellularLocation>
        <location evidence="1">Cell outer membrane</location>
        <topology evidence="1">Multi-pass membrane protein</topology>
    </subcellularLocation>
</comment>
<accession>A0A420DI59</accession>
<dbReference type="OrthoDB" id="6679728at2"/>
<evidence type="ECO:0000256" key="2">
    <source>
        <dbReference type="ARBA" id="ARBA00008163"/>
    </source>
</evidence>
<dbReference type="Proteomes" id="UP000284407">
    <property type="component" value="Unassembled WGS sequence"/>
</dbReference>
<keyword evidence="7" id="KW-0998">Cell outer membrane</keyword>
<dbReference type="EMBL" id="RAQK01000002">
    <property type="protein sequence ID" value="RKE93926.1"/>
    <property type="molecule type" value="Genomic_DNA"/>
</dbReference>
<evidence type="ECO:0000313" key="10">
    <source>
        <dbReference type="Proteomes" id="UP000284407"/>
    </source>
</evidence>
<evidence type="ECO:0000313" key="9">
    <source>
        <dbReference type="EMBL" id="RKE93926.1"/>
    </source>
</evidence>
<dbReference type="Pfam" id="PF03349">
    <property type="entry name" value="Toluene_X"/>
    <property type="match status" value="1"/>
</dbReference>
<dbReference type="GO" id="GO:0009279">
    <property type="term" value="C:cell outer membrane"/>
    <property type="evidence" value="ECO:0007669"/>
    <property type="project" value="UniProtKB-SubCell"/>
</dbReference>
<evidence type="ECO:0000256" key="1">
    <source>
        <dbReference type="ARBA" id="ARBA00004571"/>
    </source>
</evidence>
<dbReference type="STRING" id="1443111.Z949_1484"/>
<evidence type="ECO:0000256" key="5">
    <source>
        <dbReference type="ARBA" id="ARBA00022729"/>
    </source>
</evidence>
<evidence type="ECO:0000256" key="3">
    <source>
        <dbReference type="ARBA" id="ARBA00022452"/>
    </source>
</evidence>
<gene>
    <name evidence="9" type="ORF">C8N30_3028</name>
</gene>
<dbReference type="PANTHER" id="PTHR35093:SF8">
    <property type="entry name" value="OUTER MEMBRANE PROTEIN NMB0088-RELATED"/>
    <property type="match status" value="1"/>
</dbReference>
<dbReference type="GO" id="GO:0015483">
    <property type="term" value="F:long-chain fatty acid transporting porin activity"/>
    <property type="evidence" value="ECO:0007669"/>
    <property type="project" value="TreeGrafter"/>
</dbReference>
<keyword evidence="4" id="KW-0812">Transmembrane</keyword>
<dbReference type="PANTHER" id="PTHR35093">
    <property type="entry name" value="OUTER MEMBRANE PROTEIN NMB0088-RELATED"/>
    <property type="match status" value="1"/>
</dbReference>
<evidence type="ECO:0000256" key="7">
    <source>
        <dbReference type="ARBA" id="ARBA00023237"/>
    </source>
</evidence>
<organism evidence="9 10">
    <name type="scientific">Sulfitobacter guttiformis</name>
    <dbReference type="NCBI Taxonomy" id="74349"/>
    <lineage>
        <taxon>Bacteria</taxon>
        <taxon>Pseudomonadati</taxon>
        <taxon>Pseudomonadota</taxon>
        <taxon>Alphaproteobacteria</taxon>
        <taxon>Rhodobacterales</taxon>
        <taxon>Roseobacteraceae</taxon>
        <taxon>Sulfitobacter</taxon>
    </lineage>
</organism>
<dbReference type="InterPro" id="IPR005017">
    <property type="entry name" value="OMPP1/FadL/TodX"/>
</dbReference>
<dbReference type="RefSeq" id="WP_025062036.1">
    <property type="nucleotide sequence ID" value="NZ_RAQK01000002.1"/>
</dbReference>
<feature type="chain" id="PRO_5019306651" evidence="8">
    <location>
        <begin position="21"/>
        <end position="383"/>
    </location>
</feature>
<keyword evidence="10" id="KW-1185">Reference proteome</keyword>
<protein>
    <submittedName>
        <fullName evidence="9">Long-subunit fatty acid transport protein</fullName>
    </submittedName>
</protein>
<comment type="caution">
    <text evidence="9">The sequence shown here is derived from an EMBL/GenBank/DDBJ whole genome shotgun (WGS) entry which is preliminary data.</text>
</comment>
<evidence type="ECO:0000256" key="6">
    <source>
        <dbReference type="ARBA" id="ARBA00023136"/>
    </source>
</evidence>
<evidence type="ECO:0000256" key="4">
    <source>
        <dbReference type="ARBA" id="ARBA00022692"/>
    </source>
</evidence>
<comment type="similarity">
    <text evidence="2">Belongs to the OmpP1/FadL family.</text>
</comment>
<keyword evidence="6" id="KW-0472">Membrane</keyword>
<keyword evidence="3" id="KW-1134">Transmembrane beta strand</keyword>
<proteinExistence type="inferred from homology"/>
<reference evidence="9 10" key="1">
    <citation type="submission" date="2018-09" db="EMBL/GenBank/DDBJ databases">
        <title>Genomic Encyclopedia of Archaeal and Bacterial Type Strains, Phase II (KMG-II): from individual species to whole genera.</title>
        <authorList>
            <person name="Goeker M."/>
        </authorList>
    </citation>
    <scope>NUCLEOTIDE SEQUENCE [LARGE SCALE GENOMIC DNA]</scope>
    <source>
        <strain evidence="9 10">DSM 11458</strain>
    </source>
</reference>
<name>A0A420DI59_9RHOB</name>